<accession>A0AAW7JED4</accession>
<organism evidence="3 5">
    <name type="scientific">Leyella lascolaii</name>
    <dbReference type="NCBI Taxonomy" id="1776379"/>
    <lineage>
        <taxon>Bacteria</taxon>
        <taxon>Pseudomonadati</taxon>
        <taxon>Bacteroidota</taxon>
        <taxon>Bacteroidia</taxon>
        <taxon>Bacteroidales</taxon>
        <taxon>Prevotellaceae</taxon>
        <taxon>Leyella</taxon>
    </lineage>
</organism>
<gene>
    <name evidence="2" type="ORF">QVN81_01880</name>
    <name evidence="3" type="ORF">QVN84_01875</name>
</gene>
<dbReference type="Proteomes" id="UP001168478">
    <property type="component" value="Unassembled WGS sequence"/>
</dbReference>
<protein>
    <submittedName>
        <fullName evidence="3">Uncharacterized protein</fullName>
    </submittedName>
</protein>
<reference evidence="3" key="2">
    <citation type="submission" date="2023-08" db="EMBL/GenBank/DDBJ databases">
        <title>Identification and characterization of horizontal gene transfer across gut microbiota members of farm animals based on homology search.</title>
        <authorList>
            <person name="Schwarzerova J."/>
            <person name="Nykrynova M."/>
            <person name="Jureckova K."/>
            <person name="Cejkova D."/>
            <person name="Rychlik I."/>
        </authorList>
    </citation>
    <scope>NUCLEOTIDE SEQUENCE</scope>
    <source>
        <strain evidence="3">ET15</strain>
        <strain evidence="2">ET37</strain>
    </source>
</reference>
<name>A0AAW7JED4_9BACT</name>
<dbReference type="EMBL" id="JAUEIF010000001">
    <property type="protein sequence ID" value="MDN0024274.1"/>
    <property type="molecule type" value="Genomic_DNA"/>
</dbReference>
<evidence type="ECO:0000313" key="5">
    <source>
        <dbReference type="Proteomes" id="UP001168478"/>
    </source>
</evidence>
<feature type="compositionally biased region" description="Basic residues" evidence="1">
    <location>
        <begin position="26"/>
        <end position="35"/>
    </location>
</feature>
<dbReference type="Proteomes" id="UP001167831">
    <property type="component" value="Unassembled WGS sequence"/>
</dbReference>
<keyword evidence="4" id="KW-1185">Reference proteome</keyword>
<proteinExistence type="predicted"/>
<dbReference type="EMBL" id="JAUEIE010000001">
    <property type="protein sequence ID" value="MDN0021777.1"/>
    <property type="molecule type" value="Genomic_DNA"/>
</dbReference>
<evidence type="ECO:0000313" key="3">
    <source>
        <dbReference type="EMBL" id="MDN0024274.1"/>
    </source>
</evidence>
<sequence>MYKYAKTLSEDGISLVTTALCGHWKKTQPQRHRTTARTLQRRSTEGFSG</sequence>
<evidence type="ECO:0000313" key="4">
    <source>
        <dbReference type="Proteomes" id="UP001167831"/>
    </source>
</evidence>
<evidence type="ECO:0000313" key="2">
    <source>
        <dbReference type="EMBL" id="MDN0021777.1"/>
    </source>
</evidence>
<dbReference type="AlphaFoldDB" id="A0AAW7JED4"/>
<evidence type="ECO:0000256" key="1">
    <source>
        <dbReference type="SAM" id="MobiDB-lite"/>
    </source>
</evidence>
<dbReference type="RefSeq" id="WP_164071654.1">
    <property type="nucleotide sequence ID" value="NZ_CAUWBX010000016.1"/>
</dbReference>
<comment type="caution">
    <text evidence="3">The sequence shown here is derived from an EMBL/GenBank/DDBJ whole genome shotgun (WGS) entry which is preliminary data.</text>
</comment>
<feature type="region of interest" description="Disordered" evidence="1">
    <location>
        <begin position="26"/>
        <end position="49"/>
    </location>
</feature>
<reference evidence="3" key="1">
    <citation type="submission" date="2023-06" db="EMBL/GenBank/DDBJ databases">
        <authorList>
            <person name="Zeman M."/>
            <person name="Kubasova T."/>
            <person name="Jahodarova E."/>
            <person name="Nykrynova M."/>
            <person name="Rychlik I."/>
        </authorList>
    </citation>
    <scope>NUCLEOTIDE SEQUENCE</scope>
    <source>
        <strain evidence="3">ET15</strain>
        <strain evidence="2">ET37</strain>
    </source>
</reference>